<sequence length="94" mass="10636">MKFMMCWKLRTGYCAEAYKKFLATQAPIPGCTSFDRYHAPGSLNGWIVIEADNIECLYEHSAEWAQFLEWEVTPVLGDAEAGPIVAKVFPEFAK</sequence>
<keyword evidence="3" id="KW-1185">Reference proteome</keyword>
<evidence type="ECO:0000313" key="2">
    <source>
        <dbReference type="EMBL" id="WZN65010.1"/>
    </source>
</evidence>
<dbReference type="EMBL" id="CP151511">
    <property type="protein sequence ID" value="WZN65010.1"/>
    <property type="molecule type" value="Genomic_DNA"/>
</dbReference>
<dbReference type="EMBL" id="CP151511">
    <property type="protein sequence ID" value="WZN65009.1"/>
    <property type="molecule type" value="Genomic_DNA"/>
</dbReference>
<evidence type="ECO:0000313" key="1">
    <source>
        <dbReference type="EMBL" id="WZN65009.1"/>
    </source>
</evidence>
<organism evidence="2 3">
    <name type="scientific">Chloropicon roscoffensis</name>
    <dbReference type="NCBI Taxonomy" id="1461544"/>
    <lineage>
        <taxon>Eukaryota</taxon>
        <taxon>Viridiplantae</taxon>
        <taxon>Chlorophyta</taxon>
        <taxon>Chloropicophyceae</taxon>
        <taxon>Chloropicales</taxon>
        <taxon>Chloropicaceae</taxon>
        <taxon>Chloropicon</taxon>
    </lineage>
</organism>
<dbReference type="InterPro" id="IPR021734">
    <property type="entry name" value="DUF3303"/>
</dbReference>
<protein>
    <submittedName>
        <fullName evidence="2">DUF3303 domain-containing protein</fullName>
    </submittedName>
</protein>
<proteinExistence type="predicted"/>
<accession>A0AAX4PG83</accession>
<dbReference type="Pfam" id="PF11746">
    <property type="entry name" value="DUF3303"/>
    <property type="match status" value="1"/>
</dbReference>
<dbReference type="AlphaFoldDB" id="A0AAX4PG83"/>
<reference evidence="2 3" key="1">
    <citation type="submission" date="2024-03" db="EMBL/GenBank/DDBJ databases">
        <title>Complete genome sequence of the green alga Chloropicon roscoffensis RCC1871.</title>
        <authorList>
            <person name="Lemieux C."/>
            <person name="Pombert J.-F."/>
            <person name="Otis C."/>
            <person name="Turmel M."/>
        </authorList>
    </citation>
    <scope>NUCLEOTIDE SEQUENCE [LARGE SCALE GENOMIC DNA]</scope>
    <source>
        <strain evidence="2 3">RCC1871</strain>
    </source>
</reference>
<dbReference type="Proteomes" id="UP001472866">
    <property type="component" value="Chromosome 11"/>
</dbReference>
<evidence type="ECO:0000313" key="3">
    <source>
        <dbReference type="Proteomes" id="UP001472866"/>
    </source>
</evidence>
<gene>
    <name evidence="1" type="ORF">HKI87_11g65660</name>
    <name evidence="2" type="ORF">HKI87_11g65670</name>
</gene>
<name>A0AAX4PG83_9CHLO</name>